<evidence type="ECO:0000256" key="3">
    <source>
        <dbReference type="ARBA" id="ARBA00038352"/>
    </source>
</evidence>
<keyword evidence="7" id="KW-1185">Reference proteome</keyword>
<dbReference type="InterPro" id="IPR036116">
    <property type="entry name" value="FN3_sf"/>
</dbReference>
<feature type="domain" description="Fibronectin type-III" evidence="6">
    <location>
        <begin position="103"/>
        <end position="198"/>
    </location>
</feature>
<feature type="compositionally biased region" description="Gly residues" evidence="4">
    <location>
        <begin position="66"/>
        <end position="82"/>
    </location>
</feature>
<dbReference type="Proteomes" id="UP001652640">
    <property type="component" value="Chromosome 7"/>
</dbReference>
<organism evidence="7 8">
    <name type="scientific">Odocoileus virginianus</name>
    <name type="common">White-tailed deer</name>
    <dbReference type="NCBI Taxonomy" id="9874"/>
    <lineage>
        <taxon>Eukaryota</taxon>
        <taxon>Metazoa</taxon>
        <taxon>Chordata</taxon>
        <taxon>Craniata</taxon>
        <taxon>Vertebrata</taxon>
        <taxon>Euteleostomi</taxon>
        <taxon>Mammalia</taxon>
        <taxon>Eutheria</taxon>
        <taxon>Laurasiatheria</taxon>
        <taxon>Artiodactyla</taxon>
        <taxon>Ruminantia</taxon>
        <taxon>Pecora</taxon>
        <taxon>Cervidae</taxon>
        <taxon>Odocoileinae</taxon>
        <taxon>Odocoileus</taxon>
    </lineage>
</organism>
<accession>A0ABM4IG07</accession>
<sequence length="599" mass="64492">MCPPQGPLETRQLRRLLAGSRLPGESGLLNHRSLPLSLLSPKRLQPPQPPQPLTLHFHVKVMRAGAGGGGRQSCQGAVGGEGSAASPFTTTPAPAFPSDVPSAPLLLAVEDVSDSSVTVSWEPPESLGRLGLQGYVLELRREGALDWEPVNVRPMMVTQLTVRNLAVGDKFFVRVAAVSSAGAGPPAVLEQLVHIQETIEAPKIRVPRHLRQTYIRQVGESINLQIPFQGNPKPQVLWTHNGHALDSQRVSVRTGDQDSILFIRSAQRSDSGCYELTVQLKGLEAKAAVNILVIGMGPGEARAELPPAPGLMVKRVRPRESDRSPIVLGVGLPRAQPSSSLSGPAEKPGPPSSIRLLDVWSCNAALEWTPPQDTGNTELLGYTVQKADEKTGRWFTVLERYHPTTCTVSDLIVGNSYSFRVFSENLCGLSASAAATKELAHIVKTDVVAKPKSFVERDFSEAPSFTQPLADHTSTPGYSTQLSCSVRASPKVRAGALGLQSFQTTLPKPEGGLWGLHPGPHPSQLSLTLLPQPKIIWMKNKMDIQGNPKYRALSEQGVCTLEIRKPSPFDSGVYTCKAINVLGEASVDCRLEVKASATH</sequence>
<dbReference type="SUPFAM" id="SSF48726">
    <property type="entry name" value="Immunoglobulin"/>
    <property type="match status" value="2"/>
</dbReference>
<dbReference type="Gene3D" id="2.60.40.10">
    <property type="entry name" value="Immunoglobulins"/>
    <property type="match status" value="4"/>
</dbReference>
<dbReference type="PANTHER" id="PTHR13817">
    <property type="entry name" value="TITIN"/>
    <property type="match status" value="1"/>
</dbReference>
<evidence type="ECO:0000256" key="1">
    <source>
        <dbReference type="ARBA" id="ARBA00022737"/>
    </source>
</evidence>
<comment type="similarity">
    <text evidence="3">Belongs to the immunoglobulin superfamily. MyBP family.</text>
</comment>
<evidence type="ECO:0000259" key="5">
    <source>
        <dbReference type="PROSITE" id="PS50835"/>
    </source>
</evidence>
<keyword evidence="2" id="KW-0393">Immunoglobulin domain</keyword>
<dbReference type="PANTHER" id="PTHR13817:SF49">
    <property type="entry name" value="MYOSIN-BINDING PROTEIN H"/>
    <property type="match status" value="1"/>
</dbReference>
<dbReference type="Pfam" id="PF07679">
    <property type="entry name" value="I-set"/>
    <property type="match status" value="2"/>
</dbReference>
<proteinExistence type="inferred from homology"/>
<gene>
    <name evidence="8 9" type="primary">MYBPH</name>
</gene>
<feature type="region of interest" description="Disordered" evidence="4">
    <location>
        <begin position="325"/>
        <end position="351"/>
    </location>
</feature>
<dbReference type="SMART" id="SM00408">
    <property type="entry name" value="IGc2"/>
    <property type="match status" value="2"/>
</dbReference>
<keyword evidence="1" id="KW-0677">Repeat</keyword>
<evidence type="ECO:0000313" key="8">
    <source>
        <dbReference type="RefSeq" id="XP_070326751.1"/>
    </source>
</evidence>
<dbReference type="InterPro" id="IPR007110">
    <property type="entry name" value="Ig-like_dom"/>
</dbReference>
<dbReference type="InterPro" id="IPR013783">
    <property type="entry name" value="Ig-like_fold"/>
</dbReference>
<dbReference type="GeneID" id="110137634"/>
<dbReference type="PRINTS" id="PR00014">
    <property type="entry name" value="FNTYPEIII"/>
</dbReference>
<dbReference type="InterPro" id="IPR013098">
    <property type="entry name" value="Ig_I-set"/>
</dbReference>
<dbReference type="InterPro" id="IPR036179">
    <property type="entry name" value="Ig-like_dom_sf"/>
</dbReference>
<dbReference type="Pfam" id="PF00041">
    <property type="entry name" value="fn3"/>
    <property type="match status" value="2"/>
</dbReference>
<dbReference type="SMART" id="SM00060">
    <property type="entry name" value="FN3"/>
    <property type="match status" value="2"/>
</dbReference>
<dbReference type="SMART" id="SM00409">
    <property type="entry name" value="IG"/>
    <property type="match status" value="2"/>
</dbReference>
<reference evidence="8 9" key="2">
    <citation type="submission" date="2025-05" db="UniProtKB">
        <authorList>
            <consortium name="RefSeq"/>
        </authorList>
    </citation>
    <scope>IDENTIFICATION</scope>
    <source>
        <tissue evidence="8 9">Tongue muscle</tissue>
    </source>
</reference>
<dbReference type="InterPro" id="IPR003961">
    <property type="entry name" value="FN3_dom"/>
</dbReference>
<feature type="region of interest" description="Disordered" evidence="4">
    <location>
        <begin position="66"/>
        <end position="85"/>
    </location>
</feature>
<dbReference type="InterPro" id="IPR003599">
    <property type="entry name" value="Ig_sub"/>
</dbReference>
<dbReference type="RefSeq" id="XP_070326752.1">
    <property type="nucleotide sequence ID" value="XM_070470651.1"/>
</dbReference>
<reference evidence="7" key="1">
    <citation type="journal article" date="2022" name="J. Hered.">
        <title>A De Novo Chromosome-Level Genome Assembly of the White-Tailed Deer, Odocoileus Virginianus.</title>
        <authorList>
            <person name="London E.W."/>
            <person name="Roca A.L."/>
            <person name="Novakofski J.E."/>
            <person name="Mateus-Pinilla N.E."/>
        </authorList>
    </citation>
    <scope>NUCLEOTIDE SEQUENCE [LARGE SCALE GENOMIC DNA]</scope>
</reference>
<dbReference type="SUPFAM" id="SSF49265">
    <property type="entry name" value="Fibronectin type III"/>
    <property type="match status" value="2"/>
</dbReference>
<evidence type="ECO:0000313" key="7">
    <source>
        <dbReference type="Proteomes" id="UP001652640"/>
    </source>
</evidence>
<dbReference type="CDD" id="cd00063">
    <property type="entry name" value="FN3"/>
    <property type="match status" value="2"/>
</dbReference>
<protein>
    <submittedName>
        <fullName evidence="8 9">Myosin-binding protein H isoform X1</fullName>
    </submittedName>
</protein>
<feature type="domain" description="Ig-like" evidence="5">
    <location>
        <begin position="202"/>
        <end position="290"/>
    </location>
</feature>
<feature type="domain" description="Fibronectin type-III" evidence="6">
    <location>
        <begin position="350"/>
        <end position="446"/>
    </location>
</feature>
<evidence type="ECO:0000256" key="4">
    <source>
        <dbReference type="SAM" id="MobiDB-lite"/>
    </source>
</evidence>
<name>A0ABM4IG07_ODOVR</name>
<evidence type="ECO:0000313" key="9">
    <source>
        <dbReference type="RefSeq" id="XP_070326752.1"/>
    </source>
</evidence>
<dbReference type="InterPro" id="IPR050964">
    <property type="entry name" value="Striated_Muscle_Regulatory"/>
</dbReference>
<feature type="domain" description="Ig-like" evidence="5">
    <location>
        <begin position="463"/>
        <end position="588"/>
    </location>
</feature>
<dbReference type="PROSITE" id="PS50853">
    <property type="entry name" value="FN3"/>
    <property type="match status" value="2"/>
</dbReference>
<dbReference type="InterPro" id="IPR003598">
    <property type="entry name" value="Ig_sub2"/>
</dbReference>
<evidence type="ECO:0000256" key="2">
    <source>
        <dbReference type="ARBA" id="ARBA00023319"/>
    </source>
</evidence>
<evidence type="ECO:0000259" key="6">
    <source>
        <dbReference type="PROSITE" id="PS50853"/>
    </source>
</evidence>
<dbReference type="RefSeq" id="XP_070326751.1">
    <property type="nucleotide sequence ID" value="XM_070470650.1"/>
</dbReference>
<dbReference type="PROSITE" id="PS50835">
    <property type="entry name" value="IG_LIKE"/>
    <property type="match status" value="2"/>
</dbReference>